<protein>
    <submittedName>
        <fullName evidence="1">Uncharacterized protein</fullName>
    </submittedName>
</protein>
<sequence length="374" mass="39177">MTIQVDNALPPNVVEIGNEITQGVVDGLMSASPSPSSSNPYATIGNLSFLPLAGGTMNSNVSINFVHTYTDGETGIQWTNSSAVNQYGITASSVNNDGYSAYYSYTGSGVTFSDSNDYSWSYGAYGITVNPNSSDVFSFTSSGITFYDGTIQTTAAVSPDLTPYLQLQSKWYVLNAGNATSVANLTGGAVAQEFGFQLYTGVTSGSYGIRKFSPSSQVAVARGRDSGIWDYSKEIVICGNAVYSNAQANTNTRVSLGKLTSDNNGDLARAGIGFKRAGTGALQLMVHNGTALTISTNGTYTPTASQAFDWRIVATGTGGATLYVNDTSVATVTGCPTGQSTNTANYIQYEIDCSATLTTQTIFSVGNPKIMQGR</sequence>
<evidence type="ECO:0000313" key="1">
    <source>
        <dbReference type="EMBL" id="CAB5178544.1"/>
    </source>
</evidence>
<proteinExistence type="predicted"/>
<gene>
    <name evidence="1" type="ORF">UFOVP157_10</name>
</gene>
<name>A0A6J7WA92_9CAUD</name>
<dbReference type="EMBL" id="LR798206">
    <property type="protein sequence ID" value="CAB5178544.1"/>
    <property type="molecule type" value="Genomic_DNA"/>
</dbReference>
<reference evidence="1" key="1">
    <citation type="submission" date="2020-05" db="EMBL/GenBank/DDBJ databases">
        <authorList>
            <person name="Chiriac C."/>
            <person name="Salcher M."/>
            <person name="Ghai R."/>
            <person name="Kavagutti S V."/>
        </authorList>
    </citation>
    <scope>NUCLEOTIDE SEQUENCE</scope>
</reference>
<accession>A0A6J7WA92</accession>
<organism evidence="1">
    <name type="scientific">uncultured Caudovirales phage</name>
    <dbReference type="NCBI Taxonomy" id="2100421"/>
    <lineage>
        <taxon>Viruses</taxon>
        <taxon>Duplodnaviria</taxon>
        <taxon>Heunggongvirae</taxon>
        <taxon>Uroviricota</taxon>
        <taxon>Caudoviricetes</taxon>
        <taxon>Peduoviridae</taxon>
        <taxon>Maltschvirus</taxon>
        <taxon>Maltschvirus maltsch</taxon>
    </lineage>
</organism>